<dbReference type="RefSeq" id="WP_085145344.1">
    <property type="nucleotide sequence ID" value="NZ_JACKUA010000026.1"/>
</dbReference>
<dbReference type="Gene3D" id="2.60.40.1650">
    <property type="entry name" value="Porin MspA (Ig-like beta-sandwich domain)"/>
    <property type="match status" value="2"/>
</dbReference>
<reference evidence="3 4" key="1">
    <citation type="submission" date="2016-01" db="EMBL/GenBank/DDBJ databases">
        <title>The new phylogeny of the genus Mycobacterium.</title>
        <authorList>
            <person name="Tarcisio F."/>
            <person name="Conor M."/>
            <person name="Antonella G."/>
            <person name="Elisabetta G."/>
            <person name="Giulia F.S."/>
            <person name="Sara T."/>
            <person name="Anna F."/>
            <person name="Clotilde B."/>
            <person name="Roberto B."/>
            <person name="Veronica D.S."/>
            <person name="Fabio R."/>
            <person name="Monica P."/>
            <person name="Olivier J."/>
            <person name="Enrico T."/>
            <person name="Nicola S."/>
        </authorList>
    </citation>
    <scope>NUCLEOTIDE SEQUENCE [LARGE SCALE GENOMIC DNA]</scope>
    <source>
        <strain evidence="3 4">ATCC 700010</strain>
    </source>
</reference>
<feature type="signal peptide" evidence="2">
    <location>
        <begin position="1"/>
        <end position="26"/>
    </location>
</feature>
<keyword evidence="1 2" id="KW-0732">Signal</keyword>
<protein>
    <recommendedName>
        <fullName evidence="5">MspA protein</fullName>
    </recommendedName>
</protein>
<dbReference type="OrthoDB" id="4406952at2"/>
<evidence type="ECO:0000313" key="3">
    <source>
        <dbReference type="EMBL" id="ORX14934.1"/>
    </source>
</evidence>
<dbReference type="SUPFAM" id="SSF56959">
    <property type="entry name" value="Leukocidin-like"/>
    <property type="match status" value="1"/>
</dbReference>
<proteinExistence type="predicted"/>
<evidence type="ECO:0000256" key="1">
    <source>
        <dbReference type="ARBA" id="ARBA00022729"/>
    </source>
</evidence>
<evidence type="ECO:0000313" key="4">
    <source>
        <dbReference type="Proteomes" id="UP000193964"/>
    </source>
</evidence>
<dbReference type="AlphaFoldDB" id="A0A1X2F958"/>
<organism evidence="3 4">
    <name type="scientific">Mycolicibacterium wolinskyi</name>
    <dbReference type="NCBI Taxonomy" id="59750"/>
    <lineage>
        <taxon>Bacteria</taxon>
        <taxon>Bacillati</taxon>
        <taxon>Actinomycetota</taxon>
        <taxon>Actinomycetes</taxon>
        <taxon>Mycobacteriales</taxon>
        <taxon>Mycobacteriaceae</taxon>
        <taxon>Mycolicibacterium</taxon>
    </lineage>
</organism>
<name>A0A1X2F958_9MYCO</name>
<dbReference type="InterPro" id="IPR036435">
    <property type="entry name" value="Leukocidin/porin_MspA_sf"/>
</dbReference>
<dbReference type="Proteomes" id="UP000193964">
    <property type="component" value="Unassembled WGS sequence"/>
</dbReference>
<dbReference type="Pfam" id="PF09203">
    <property type="entry name" value="MspA"/>
    <property type="match status" value="1"/>
</dbReference>
<evidence type="ECO:0000256" key="2">
    <source>
        <dbReference type="SAM" id="SignalP"/>
    </source>
</evidence>
<feature type="chain" id="PRO_5013321504" description="MspA protein" evidence="2">
    <location>
        <begin position="27"/>
        <end position="202"/>
    </location>
</feature>
<sequence>MILKKFISASAASVGLLLFATGVSRAESIPVPDINRSIDTVDGWRMTLALTGVRVNAVPNMAAAPLTREGYLSGRVTVTVDGDGAVPVTTGQLVVGAQLGCQADLSEGLDLGIDFDTDLFDDAPLIGVGPDIGSTLHSGGITTVGLGAKSVKGRMATISVMDAHVAVDECGGAVTVRLFASAQMSTDTSDDSVNVYSAVLPL</sequence>
<evidence type="ECO:0008006" key="5">
    <source>
        <dbReference type="Google" id="ProtNLM"/>
    </source>
</evidence>
<gene>
    <name evidence="3" type="ORF">AWC31_27730</name>
</gene>
<dbReference type="InterPro" id="IPR015286">
    <property type="entry name" value="Porin_fam_mycobact-type"/>
</dbReference>
<comment type="caution">
    <text evidence="3">The sequence shown here is derived from an EMBL/GenBank/DDBJ whole genome shotgun (WGS) entry which is preliminary data.</text>
</comment>
<dbReference type="EMBL" id="LQQA01000015">
    <property type="protein sequence ID" value="ORX14934.1"/>
    <property type="molecule type" value="Genomic_DNA"/>
</dbReference>
<accession>A0A1X2F958</accession>